<evidence type="ECO:0000259" key="4">
    <source>
        <dbReference type="Pfam" id="PF00437"/>
    </source>
</evidence>
<dbReference type="InterPro" id="IPR027417">
    <property type="entry name" value="P-loop_NTPase"/>
</dbReference>
<evidence type="ECO:0000256" key="2">
    <source>
        <dbReference type="ARBA" id="ARBA00022741"/>
    </source>
</evidence>
<feature type="domain" description="Bacterial type II secretion system protein E" evidence="4">
    <location>
        <begin position="38"/>
        <end position="409"/>
    </location>
</feature>
<accession>A0A316FQC7</accession>
<dbReference type="AlphaFoldDB" id="A0A316FQC7"/>
<dbReference type="PANTHER" id="PTHR30258:SF3">
    <property type="entry name" value="SLL1921 PROTEIN"/>
    <property type="match status" value="1"/>
</dbReference>
<sequence>MSEFNTGRKLHPNLLPQFTELEENLDDLDNKATMTLEAETIIRDAYQSKATDIHIDPYTEGFLIRFRIDGMLHDCLQLSTERGQRITNQFKTLCNLNPLPSVKVEEGSFYFDQNEPHLDLRVTAVPCISGVKLAIRVLAPPDAVTSLTQLGLEDSTDIRSWLDATSGMLLVAGPTGSGKTTSLYVLLHLLKISEAHVVTLEEPVEYQIPGINQIQIDEDNGLDFENGTEAMLRLDPDYVLLGELRNQSSAVAAVNVASSGRSLMGTLHSKDAVATISSLRNMGLDDYEIAANLSIVIGQRLVRKLCPECRAEEKPGKQVKLWLDAAGVKTPKKTWTAKGCEACQHIGYKGRTGIFEVWRLTEEDRARIIRNDDEFSIRRSLLDRNQLLMLDDGKNKVEEGITSYEELIRVGALAAAIQNH</sequence>
<keyword evidence="3" id="KW-0067">ATP-binding</keyword>
<name>A0A316FQC7_9GAMM</name>
<dbReference type="RefSeq" id="WP_109763651.1">
    <property type="nucleotide sequence ID" value="NZ_QGGU01000007.1"/>
</dbReference>
<organism evidence="5 6">
    <name type="scientific">Pleionea mediterranea</name>
    <dbReference type="NCBI Taxonomy" id="523701"/>
    <lineage>
        <taxon>Bacteria</taxon>
        <taxon>Pseudomonadati</taxon>
        <taxon>Pseudomonadota</taxon>
        <taxon>Gammaproteobacteria</taxon>
        <taxon>Oceanospirillales</taxon>
        <taxon>Pleioneaceae</taxon>
        <taxon>Pleionea</taxon>
    </lineage>
</organism>
<dbReference type="Proteomes" id="UP000245790">
    <property type="component" value="Unassembled WGS sequence"/>
</dbReference>
<protein>
    <submittedName>
        <fullName evidence="5">General secretion pathway protein E/type IV pilus assembly protein PilB</fullName>
    </submittedName>
</protein>
<dbReference type="GO" id="GO:0016887">
    <property type="term" value="F:ATP hydrolysis activity"/>
    <property type="evidence" value="ECO:0007669"/>
    <property type="project" value="TreeGrafter"/>
</dbReference>
<evidence type="ECO:0000313" key="5">
    <source>
        <dbReference type="EMBL" id="PWK49860.1"/>
    </source>
</evidence>
<keyword evidence="6" id="KW-1185">Reference proteome</keyword>
<comment type="caution">
    <text evidence="5">The sequence shown here is derived from an EMBL/GenBank/DDBJ whole genome shotgun (WGS) entry which is preliminary data.</text>
</comment>
<dbReference type="GO" id="GO:0005524">
    <property type="term" value="F:ATP binding"/>
    <property type="evidence" value="ECO:0007669"/>
    <property type="project" value="UniProtKB-KW"/>
</dbReference>
<dbReference type="GO" id="GO:0005886">
    <property type="term" value="C:plasma membrane"/>
    <property type="evidence" value="ECO:0007669"/>
    <property type="project" value="TreeGrafter"/>
</dbReference>
<evidence type="ECO:0000256" key="1">
    <source>
        <dbReference type="ARBA" id="ARBA00006611"/>
    </source>
</evidence>
<dbReference type="SUPFAM" id="SSF52540">
    <property type="entry name" value="P-loop containing nucleoside triphosphate hydrolases"/>
    <property type="match status" value="1"/>
</dbReference>
<comment type="similarity">
    <text evidence="1">Belongs to the GSP E family.</text>
</comment>
<evidence type="ECO:0000313" key="6">
    <source>
        <dbReference type="Proteomes" id="UP000245790"/>
    </source>
</evidence>
<reference evidence="5 6" key="1">
    <citation type="submission" date="2018-05" db="EMBL/GenBank/DDBJ databases">
        <title>Genomic Encyclopedia of Type Strains, Phase IV (KMG-IV): sequencing the most valuable type-strain genomes for metagenomic binning, comparative biology and taxonomic classification.</title>
        <authorList>
            <person name="Goeker M."/>
        </authorList>
    </citation>
    <scope>NUCLEOTIDE SEQUENCE [LARGE SCALE GENOMIC DNA]</scope>
    <source>
        <strain evidence="5 6">DSM 25350</strain>
    </source>
</reference>
<proteinExistence type="inferred from homology"/>
<dbReference type="PANTHER" id="PTHR30258">
    <property type="entry name" value="TYPE II SECRETION SYSTEM PROTEIN GSPE-RELATED"/>
    <property type="match status" value="1"/>
</dbReference>
<gene>
    <name evidence="5" type="ORF">C8D97_10721</name>
</gene>
<evidence type="ECO:0000256" key="3">
    <source>
        <dbReference type="ARBA" id="ARBA00022840"/>
    </source>
</evidence>
<dbReference type="EMBL" id="QGGU01000007">
    <property type="protein sequence ID" value="PWK49860.1"/>
    <property type="molecule type" value="Genomic_DNA"/>
</dbReference>
<dbReference type="OrthoDB" id="9776961at2"/>
<dbReference type="CDD" id="cd01129">
    <property type="entry name" value="PulE-GspE-like"/>
    <property type="match status" value="1"/>
</dbReference>
<dbReference type="InterPro" id="IPR001482">
    <property type="entry name" value="T2SS/T4SS_dom"/>
</dbReference>
<keyword evidence="2" id="KW-0547">Nucleotide-binding</keyword>
<dbReference type="Pfam" id="PF00437">
    <property type="entry name" value="T2SSE"/>
    <property type="match status" value="1"/>
</dbReference>
<dbReference type="Gene3D" id="3.40.50.300">
    <property type="entry name" value="P-loop containing nucleotide triphosphate hydrolases"/>
    <property type="match status" value="1"/>
</dbReference>
<dbReference type="Gene3D" id="3.30.450.90">
    <property type="match status" value="1"/>
</dbReference>